<dbReference type="SUPFAM" id="SSF46626">
    <property type="entry name" value="Cytochrome c"/>
    <property type="match status" value="2"/>
</dbReference>
<dbReference type="InterPro" id="IPR038414">
    <property type="entry name" value="CcoP_N_sf"/>
</dbReference>
<dbReference type="Pfam" id="PF13442">
    <property type="entry name" value="Cytochrome_CBB3"/>
    <property type="match status" value="2"/>
</dbReference>
<protein>
    <submittedName>
        <fullName evidence="6">Cytochrome c oxidase subunit CcoP</fullName>
        <ecNumber evidence="6">1.9.3.1</ecNumber>
    </submittedName>
</protein>
<keyword evidence="4" id="KW-0472">Membrane</keyword>
<dbReference type="GO" id="GO:0020037">
    <property type="term" value="F:heme binding"/>
    <property type="evidence" value="ECO:0007669"/>
    <property type="project" value="InterPro"/>
</dbReference>
<name>A0A1W1BLW3_9ZZZZ</name>
<evidence type="ECO:0000256" key="1">
    <source>
        <dbReference type="ARBA" id="ARBA00022617"/>
    </source>
</evidence>
<reference evidence="6" key="1">
    <citation type="submission" date="2016-10" db="EMBL/GenBank/DDBJ databases">
        <authorList>
            <person name="de Groot N.N."/>
        </authorList>
    </citation>
    <scope>NUCLEOTIDE SEQUENCE</scope>
</reference>
<dbReference type="Gene3D" id="1.10.760.10">
    <property type="entry name" value="Cytochrome c-like domain"/>
    <property type="match status" value="2"/>
</dbReference>
<gene>
    <name evidence="6" type="ORF">MNB_SV-3-13</name>
</gene>
<evidence type="ECO:0000259" key="5">
    <source>
        <dbReference type="PROSITE" id="PS51007"/>
    </source>
</evidence>
<dbReference type="GO" id="GO:0046872">
    <property type="term" value="F:metal ion binding"/>
    <property type="evidence" value="ECO:0007669"/>
    <property type="project" value="UniProtKB-KW"/>
</dbReference>
<dbReference type="EC" id="1.9.3.1" evidence="6"/>
<dbReference type="InterPro" id="IPR036909">
    <property type="entry name" value="Cyt_c-like_dom_sf"/>
</dbReference>
<dbReference type="EMBL" id="FPHI01000008">
    <property type="protein sequence ID" value="SFV54482.1"/>
    <property type="molecule type" value="Genomic_DNA"/>
</dbReference>
<feature type="transmembrane region" description="Helical" evidence="4">
    <location>
        <begin position="6"/>
        <end position="23"/>
    </location>
</feature>
<dbReference type="Gene3D" id="6.10.280.130">
    <property type="match status" value="1"/>
</dbReference>
<evidence type="ECO:0000256" key="4">
    <source>
        <dbReference type="SAM" id="Phobius"/>
    </source>
</evidence>
<dbReference type="AlphaFoldDB" id="A0A1W1BLW3"/>
<dbReference type="PANTHER" id="PTHR33751">
    <property type="entry name" value="CBB3-TYPE CYTOCHROME C OXIDASE SUBUNIT FIXP"/>
    <property type="match status" value="1"/>
</dbReference>
<evidence type="ECO:0000256" key="2">
    <source>
        <dbReference type="ARBA" id="ARBA00022723"/>
    </source>
</evidence>
<accession>A0A1W1BLW3</accession>
<sequence length="293" mass="30852">MNSLMIKALGFAVVLILATIFVVTKLNIDIFADSVNALTMGGAIAIAVITAAVSVKYINQMKTDTASGQLADENWDGIGEYKNELPSGWAYSFLGTIIWALWYWTVGYPVNAYSQIGEYNEEVKAYNAKFEAAHKTDDAATLKEMGESIFLVQCQQCHGATGDGLSGRAQDFTSHRSKEEVLAIINNGQNALGAFPGGMPAGMASGADAEAIAAYVAGGFKGEKPAAFATCASCHGENGKGMPMVAPSINGYAVHNALAKGKKGKIGRMPAFGTMITPVQEKALTAYVQSLAN</sequence>
<feature type="domain" description="Cytochrome c" evidence="5">
    <location>
        <begin position="141"/>
        <end position="292"/>
    </location>
</feature>
<keyword evidence="6" id="KW-0560">Oxidoreductase</keyword>
<dbReference type="PANTHER" id="PTHR33751:SF1">
    <property type="entry name" value="CBB3-TYPE CYTOCHROME C OXIDASE SUBUNIT FIXP"/>
    <property type="match status" value="1"/>
</dbReference>
<keyword evidence="3" id="KW-0408">Iron</keyword>
<evidence type="ECO:0000313" key="6">
    <source>
        <dbReference type="EMBL" id="SFV54482.1"/>
    </source>
</evidence>
<feature type="transmembrane region" description="Helical" evidence="4">
    <location>
        <begin position="35"/>
        <end position="58"/>
    </location>
</feature>
<dbReference type="Pfam" id="PF14715">
    <property type="entry name" value="FixP_N"/>
    <property type="match status" value="1"/>
</dbReference>
<dbReference type="InterPro" id="IPR032858">
    <property type="entry name" value="CcoP_N"/>
</dbReference>
<dbReference type="PROSITE" id="PS51007">
    <property type="entry name" value="CYTC"/>
    <property type="match status" value="1"/>
</dbReference>
<keyword evidence="1" id="KW-0349">Heme</keyword>
<dbReference type="InterPro" id="IPR050597">
    <property type="entry name" value="Cytochrome_c_Oxidase_Subunit"/>
</dbReference>
<dbReference type="GO" id="GO:0016491">
    <property type="term" value="F:oxidoreductase activity"/>
    <property type="evidence" value="ECO:0007669"/>
    <property type="project" value="UniProtKB-KW"/>
</dbReference>
<proteinExistence type="predicted"/>
<evidence type="ECO:0000256" key="3">
    <source>
        <dbReference type="ARBA" id="ARBA00023004"/>
    </source>
</evidence>
<keyword evidence="4" id="KW-0812">Transmembrane</keyword>
<organism evidence="6">
    <name type="scientific">hydrothermal vent metagenome</name>
    <dbReference type="NCBI Taxonomy" id="652676"/>
    <lineage>
        <taxon>unclassified sequences</taxon>
        <taxon>metagenomes</taxon>
        <taxon>ecological metagenomes</taxon>
    </lineage>
</organism>
<keyword evidence="4" id="KW-1133">Transmembrane helix</keyword>
<dbReference type="GO" id="GO:0009055">
    <property type="term" value="F:electron transfer activity"/>
    <property type="evidence" value="ECO:0007669"/>
    <property type="project" value="InterPro"/>
</dbReference>
<dbReference type="InterPro" id="IPR009056">
    <property type="entry name" value="Cyt_c-like_dom"/>
</dbReference>
<feature type="transmembrane region" description="Helical" evidence="4">
    <location>
        <begin position="89"/>
        <end position="106"/>
    </location>
</feature>
<keyword evidence="2" id="KW-0479">Metal-binding</keyword>